<dbReference type="InterPro" id="IPR051863">
    <property type="entry name" value="HIPP"/>
</dbReference>
<evidence type="ECO:0000256" key="2">
    <source>
        <dbReference type="ARBA" id="ARBA00022723"/>
    </source>
</evidence>
<dbReference type="Proteomes" id="UP001231189">
    <property type="component" value="Unassembled WGS sequence"/>
</dbReference>
<evidence type="ECO:0000256" key="1">
    <source>
        <dbReference type="ARBA" id="ARBA00022481"/>
    </source>
</evidence>
<evidence type="ECO:0000313" key="8">
    <source>
        <dbReference type="Proteomes" id="UP001231189"/>
    </source>
</evidence>
<keyword evidence="3" id="KW-0449">Lipoprotein</keyword>
<evidence type="ECO:0000256" key="3">
    <source>
        <dbReference type="ARBA" id="ARBA00023288"/>
    </source>
</evidence>
<comment type="similarity">
    <text evidence="5">Belongs to the HIPP family.</text>
</comment>
<evidence type="ECO:0000256" key="5">
    <source>
        <dbReference type="ARBA" id="ARBA00024045"/>
    </source>
</evidence>
<organism evidence="7 8">
    <name type="scientific">Lolium multiflorum</name>
    <name type="common">Italian ryegrass</name>
    <name type="synonym">Lolium perenne subsp. multiflorum</name>
    <dbReference type="NCBI Taxonomy" id="4521"/>
    <lineage>
        <taxon>Eukaryota</taxon>
        <taxon>Viridiplantae</taxon>
        <taxon>Streptophyta</taxon>
        <taxon>Embryophyta</taxon>
        <taxon>Tracheophyta</taxon>
        <taxon>Spermatophyta</taxon>
        <taxon>Magnoliopsida</taxon>
        <taxon>Liliopsida</taxon>
        <taxon>Poales</taxon>
        <taxon>Poaceae</taxon>
        <taxon>BOP clade</taxon>
        <taxon>Pooideae</taxon>
        <taxon>Poodae</taxon>
        <taxon>Poeae</taxon>
        <taxon>Poeae Chloroplast Group 2 (Poeae type)</taxon>
        <taxon>Loliodinae</taxon>
        <taxon>Loliinae</taxon>
        <taxon>Lolium</taxon>
    </lineage>
</organism>
<dbReference type="GO" id="GO:0046872">
    <property type="term" value="F:metal ion binding"/>
    <property type="evidence" value="ECO:0007669"/>
    <property type="project" value="UniProtKB-KW"/>
</dbReference>
<sequence>MSKKIVIQADLIGKKCMAKILSTVAKLEEIKSIDMDQDKCTLTVVGTVDPVRVVQKLRKARFAAAVVSVEDDKPKEPEKKKGPCQEACEKACKENCEKACSCNEGPCYRYGYTPGCYSSHYAPPSSHYYGHGHGMRAPPPMGYVCYEESSHGGEGECVIQ</sequence>
<dbReference type="InterPro" id="IPR036163">
    <property type="entry name" value="HMA_dom_sf"/>
</dbReference>
<dbReference type="SUPFAM" id="SSF55008">
    <property type="entry name" value="HMA, heavy metal-associated domain"/>
    <property type="match status" value="1"/>
</dbReference>
<evidence type="ECO:0000313" key="7">
    <source>
        <dbReference type="EMBL" id="KAK1664224.1"/>
    </source>
</evidence>
<keyword evidence="4" id="KW-0636">Prenylation</keyword>
<keyword evidence="1" id="KW-0488">Methylation</keyword>
<dbReference type="PANTHER" id="PTHR45811">
    <property type="entry name" value="COPPER TRANSPORT PROTEIN FAMILY-RELATED"/>
    <property type="match status" value="1"/>
</dbReference>
<protein>
    <recommendedName>
        <fullName evidence="6">HMA domain-containing protein</fullName>
    </recommendedName>
</protein>
<dbReference type="EMBL" id="JAUUTY010000003">
    <property type="protein sequence ID" value="KAK1664224.1"/>
    <property type="molecule type" value="Genomic_DNA"/>
</dbReference>
<keyword evidence="8" id="KW-1185">Reference proteome</keyword>
<proteinExistence type="inferred from homology"/>
<name>A0AAD8WJ59_LOLMU</name>
<dbReference type="InterPro" id="IPR006121">
    <property type="entry name" value="HMA_dom"/>
</dbReference>
<dbReference type="Gene3D" id="3.30.70.100">
    <property type="match status" value="1"/>
</dbReference>
<gene>
    <name evidence="7" type="ORF">QYE76_052383</name>
</gene>
<keyword evidence="2" id="KW-0479">Metal-binding</keyword>
<accession>A0AAD8WJ59</accession>
<dbReference type="Pfam" id="PF00403">
    <property type="entry name" value="HMA"/>
    <property type="match status" value="1"/>
</dbReference>
<comment type="caution">
    <text evidence="7">The sequence shown here is derived from an EMBL/GenBank/DDBJ whole genome shotgun (WGS) entry which is preliminary data.</text>
</comment>
<dbReference type="AlphaFoldDB" id="A0AAD8WJ59"/>
<reference evidence="7" key="1">
    <citation type="submission" date="2023-07" db="EMBL/GenBank/DDBJ databases">
        <title>A chromosome-level genome assembly of Lolium multiflorum.</title>
        <authorList>
            <person name="Chen Y."/>
            <person name="Copetti D."/>
            <person name="Kolliker R."/>
            <person name="Studer B."/>
        </authorList>
    </citation>
    <scope>NUCLEOTIDE SEQUENCE</scope>
    <source>
        <strain evidence="7">02402/16</strain>
        <tissue evidence="7">Leaf</tissue>
    </source>
</reference>
<feature type="domain" description="HMA" evidence="6">
    <location>
        <begin position="2"/>
        <end position="65"/>
    </location>
</feature>
<dbReference type="PANTHER" id="PTHR45811:SF37">
    <property type="entry name" value="HMA DOMAIN-CONTAINING PROTEIN"/>
    <property type="match status" value="1"/>
</dbReference>
<dbReference type="PROSITE" id="PS50846">
    <property type="entry name" value="HMA_2"/>
    <property type="match status" value="1"/>
</dbReference>
<evidence type="ECO:0000259" key="6">
    <source>
        <dbReference type="PROSITE" id="PS50846"/>
    </source>
</evidence>
<evidence type="ECO:0000256" key="4">
    <source>
        <dbReference type="ARBA" id="ARBA00023289"/>
    </source>
</evidence>